<gene>
    <name evidence="1" type="ORF">WMO62_00885</name>
</gene>
<name>A0ABV1HWV5_9FIRM</name>
<keyword evidence="2" id="KW-1185">Reference proteome</keyword>
<reference evidence="1 2" key="1">
    <citation type="submission" date="2024-03" db="EMBL/GenBank/DDBJ databases">
        <title>Human intestinal bacterial collection.</title>
        <authorList>
            <person name="Pauvert C."/>
            <person name="Hitch T.C.A."/>
            <person name="Clavel T."/>
        </authorList>
    </citation>
    <scope>NUCLEOTIDE SEQUENCE [LARGE SCALE GENOMIC DNA]</scope>
    <source>
        <strain evidence="1 2">CLA-AA-H78B</strain>
    </source>
</reference>
<organism evidence="1 2">
    <name type="scientific">Hominiventricola aquisgranensis</name>
    <dbReference type="NCBI Taxonomy" id="3133164"/>
    <lineage>
        <taxon>Bacteria</taxon>
        <taxon>Bacillati</taxon>
        <taxon>Bacillota</taxon>
        <taxon>Clostridia</taxon>
        <taxon>Lachnospirales</taxon>
        <taxon>Lachnospiraceae</taxon>
        <taxon>Hominiventricola</taxon>
    </lineage>
</organism>
<accession>A0ABV1HWV5</accession>
<dbReference type="Proteomes" id="UP001470288">
    <property type="component" value="Unassembled WGS sequence"/>
</dbReference>
<protein>
    <submittedName>
        <fullName evidence="1">DUF5677 domain-containing protein</fullName>
    </submittedName>
</protein>
<evidence type="ECO:0000313" key="1">
    <source>
        <dbReference type="EMBL" id="MEQ2577395.1"/>
    </source>
</evidence>
<proteinExistence type="predicted"/>
<comment type="caution">
    <text evidence="1">The sequence shown here is derived from an EMBL/GenBank/DDBJ whole genome shotgun (WGS) entry which is preliminary data.</text>
</comment>
<dbReference type="Pfam" id="PF18928">
    <property type="entry name" value="DUF5677"/>
    <property type="match status" value="1"/>
</dbReference>
<dbReference type="EMBL" id="JBBMFC010000001">
    <property type="protein sequence ID" value="MEQ2577395.1"/>
    <property type="molecule type" value="Genomic_DNA"/>
</dbReference>
<dbReference type="InterPro" id="IPR043733">
    <property type="entry name" value="DUF5677"/>
</dbReference>
<sequence length="283" mass="32716">MDYLQEVGKHIVRADGYLKNLLFKMSPLYRKEYGDNQDVTVPLFTTLHSTSESILILLLNQSIFDADVLLRTVMEGTIKYCYLMAGTINERKEKYIEYKIQLVDIAKISDHKKAIEAVEILREFSSNNTKPFECDILPDDKLLELKKQYPKKEQDKLKQKWSYQALLRSLAKINRVYEAQLGTLATYSLMSHFCHYDWTGVSSRNAQIIESGNPDAIIFDIMHSIRIISNVLSMELLRTMEYMNGKEANLPEIAALCMEGFKFVSELDELNNNMLEKALKMNT</sequence>
<dbReference type="RefSeq" id="WP_349143492.1">
    <property type="nucleotide sequence ID" value="NZ_JBBMFC010000001.1"/>
</dbReference>
<evidence type="ECO:0000313" key="2">
    <source>
        <dbReference type="Proteomes" id="UP001470288"/>
    </source>
</evidence>